<organism evidence="2 3">
    <name type="scientific">Plasmodium ovale curtisi</name>
    <dbReference type="NCBI Taxonomy" id="864141"/>
    <lineage>
        <taxon>Eukaryota</taxon>
        <taxon>Sar</taxon>
        <taxon>Alveolata</taxon>
        <taxon>Apicomplexa</taxon>
        <taxon>Aconoidasida</taxon>
        <taxon>Haemosporida</taxon>
        <taxon>Plasmodiidae</taxon>
        <taxon>Plasmodium</taxon>
        <taxon>Plasmodium (Plasmodium)</taxon>
    </lineage>
</organism>
<feature type="transmembrane region" description="Helical" evidence="1">
    <location>
        <begin position="278"/>
        <end position="297"/>
    </location>
</feature>
<protein>
    <submittedName>
        <fullName evidence="2">PIR Superfamily Protein</fullName>
    </submittedName>
</protein>
<reference evidence="3" key="1">
    <citation type="submission" date="2016-05" db="EMBL/GenBank/DDBJ databases">
        <authorList>
            <person name="Naeem Raeece"/>
        </authorList>
    </citation>
    <scope>NUCLEOTIDE SEQUENCE [LARGE SCALE GENOMIC DNA]</scope>
</reference>
<dbReference type="AlphaFoldDB" id="A0A1A8XBT6"/>
<keyword evidence="1" id="KW-0472">Membrane</keyword>
<proteinExistence type="predicted"/>
<dbReference type="Pfam" id="PF05795">
    <property type="entry name" value="Plasmodium_Vir"/>
    <property type="match status" value="1"/>
</dbReference>
<evidence type="ECO:0000313" key="3">
    <source>
        <dbReference type="Proteomes" id="UP000078546"/>
    </source>
</evidence>
<evidence type="ECO:0000256" key="1">
    <source>
        <dbReference type="SAM" id="Phobius"/>
    </source>
</evidence>
<gene>
    <name evidence="2" type="ORF">POVCU1_066100</name>
</gene>
<dbReference type="Proteomes" id="UP000078546">
    <property type="component" value="Unassembled WGS sequence"/>
</dbReference>
<name>A0A1A8XBT6_PLAOA</name>
<sequence>MVEDDDTSHKLPSIEFYNMLDSKFMPCKYCKVCDIHKDIFKEQPTWVQNLCYHLVRNLEIVSNIDDTNAELKKKSCDAFISWVDDKIRNNDGYSDQTKYLAIISKMHTVWNDIINNYSGDEKNKICKSGYELLDFEKRKKKKLMDDYCENYSIISEELDKTNADCKPYYQYLNDSVSIHTDIIQGCKEKDSKKYCPKKGEYCMYYPPSEFLKKKACQIIKNPELIKIEVAEERTACEPCPLCPIAMSKCDSESEECLEPDCVPVSRGMTSFDFSDKRAITLLIFTVWGIFLTIFLFYKKTPFGSWLNNFLRKKSVISDNLKENEYHEFVNEDYNSTDSSMENRLYDLTYNPV</sequence>
<dbReference type="EMBL" id="FLQV01002427">
    <property type="protein sequence ID" value="SBT01325.1"/>
    <property type="molecule type" value="Genomic_DNA"/>
</dbReference>
<accession>A0A1A8XBT6</accession>
<evidence type="ECO:0000313" key="2">
    <source>
        <dbReference type="EMBL" id="SBT01325.1"/>
    </source>
</evidence>
<keyword evidence="1" id="KW-0812">Transmembrane</keyword>
<dbReference type="InterPro" id="IPR008780">
    <property type="entry name" value="Plasmodium_Vir"/>
</dbReference>
<keyword evidence="1" id="KW-1133">Transmembrane helix</keyword>